<protein>
    <recommendedName>
        <fullName evidence="4">Peptidase M60 domain-containing protein</fullName>
    </recommendedName>
</protein>
<dbReference type="InterPro" id="IPR031161">
    <property type="entry name" value="Peptidase_M60_dom"/>
</dbReference>
<comment type="caution">
    <text evidence="5">The sequence shown here is derived from an EMBL/GenBank/DDBJ whole genome shotgun (WGS) entry which is preliminary data.</text>
</comment>
<dbReference type="Gene3D" id="2.60.120.1250">
    <property type="entry name" value="Peptidase M60, enhancin-like domain 1"/>
    <property type="match status" value="1"/>
</dbReference>
<reference evidence="6" key="1">
    <citation type="journal article" date="2023" name="Commun. Biol.">
        <title>Genome analysis of Parmales, the sister group of diatoms, reveals the evolutionary specialization of diatoms from phago-mixotrophs to photoautotrophs.</title>
        <authorList>
            <person name="Ban H."/>
            <person name="Sato S."/>
            <person name="Yoshikawa S."/>
            <person name="Yamada K."/>
            <person name="Nakamura Y."/>
            <person name="Ichinomiya M."/>
            <person name="Sato N."/>
            <person name="Blanc-Mathieu R."/>
            <person name="Endo H."/>
            <person name="Kuwata A."/>
            <person name="Ogata H."/>
        </authorList>
    </citation>
    <scope>NUCLEOTIDE SEQUENCE [LARGE SCALE GENOMIC DNA]</scope>
    <source>
        <strain evidence="6">NIES 3700</strain>
    </source>
</reference>
<dbReference type="OrthoDB" id="10260387at2759"/>
<feature type="chain" id="PRO_5040958310" description="Peptidase M60 domain-containing protein" evidence="3">
    <location>
        <begin position="18"/>
        <end position="955"/>
    </location>
</feature>
<keyword evidence="6" id="KW-1185">Reference proteome</keyword>
<evidence type="ECO:0000256" key="2">
    <source>
        <dbReference type="SAM" id="Phobius"/>
    </source>
</evidence>
<evidence type="ECO:0000313" key="6">
    <source>
        <dbReference type="Proteomes" id="UP001165122"/>
    </source>
</evidence>
<dbReference type="Proteomes" id="UP001165122">
    <property type="component" value="Unassembled WGS sequence"/>
</dbReference>
<keyword evidence="2" id="KW-1133">Transmembrane helix</keyword>
<dbReference type="EMBL" id="BRXW01000686">
    <property type="protein sequence ID" value="GMH73952.1"/>
    <property type="molecule type" value="Genomic_DNA"/>
</dbReference>
<dbReference type="PROSITE" id="PS51723">
    <property type="entry name" value="PEPTIDASE_M60"/>
    <property type="match status" value="1"/>
</dbReference>
<organism evidence="5 6">
    <name type="scientific">Triparma laevis f. longispina</name>
    <dbReference type="NCBI Taxonomy" id="1714387"/>
    <lineage>
        <taxon>Eukaryota</taxon>
        <taxon>Sar</taxon>
        <taxon>Stramenopiles</taxon>
        <taxon>Ochrophyta</taxon>
        <taxon>Bolidophyceae</taxon>
        <taxon>Parmales</taxon>
        <taxon>Triparmaceae</taxon>
        <taxon>Triparma</taxon>
    </lineage>
</organism>
<accession>A0A9W7ECL3</accession>
<dbReference type="SMART" id="SM01276">
    <property type="entry name" value="M60-like"/>
    <property type="match status" value="1"/>
</dbReference>
<dbReference type="InterPro" id="IPR035423">
    <property type="entry name" value="M60-like_N"/>
</dbReference>
<name>A0A9W7ECL3_9STRA</name>
<keyword evidence="2" id="KW-0812">Transmembrane</keyword>
<feature type="signal peptide" evidence="3">
    <location>
        <begin position="1"/>
        <end position="17"/>
    </location>
</feature>
<feature type="compositionally biased region" description="Acidic residues" evidence="1">
    <location>
        <begin position="857"/>
        <end position="872"/>
    </location>
</feature>
<keyword evidence="3" id="KW-0732">Signal</keyword>
<dbReference type="Pfam" id="PF17291">
    <property type="entry name" value="M60-like_N"/>
    <property type="match status" value="1"/>
</dbReference>
<sequence>MRVLSFLAATLPTIALGQTCPPEYSADDNSYSLSQYGEDRNLCTNACNIAGYCCTLGSGGCNAVPCNTGCHIAWWTETVDECYAECDRANSMSCEYTWHHVEVADLNLNPSWAWGVGVSKCTGAEQCGCDANADPSWGTANDCSTSACHAGCDLANADSLRSRFFHGETVKIDTQIGLISATLLDAINKLTRHFDGTTALSSTDLEAAAQQFYDNSALLETLMTTMEAALDLVDVYESSKGPLFIGGTSSGFNREGSVGDSHHEARIMLKVQQAVLDNVFSGSLPEMLGITADLLNENIIEPCTSFLQGRKWQTANFFPGSVDAPSDTSAVYDVAINATMKKYWGKEVCFCDEPILKPLGFYLPPGEIGTVEVPQRVVDAGGFRVQVGAHIADHSDKSFHSRMDRVTTTYDIKNKTTHFANPLGGGIYILVPYQANEELVTVKVGGGVVKTPIYSATSVKLTSEEEWNEVRTAPGVWADFESDKYLMQVPREWIYGLGYTHVKELMEGYEKAMVGINEMNGYVPSSVVNKHTLYLQPDLQIRRVAYGVGYPQINQLLNCDENGPRANGPSGASTHWLVNNPVDWSVTYHEAGHCQLQSMYRGETEASNNLFHAYVRNVKFNISFDVAFAGSLGHAVLTPDQAAVDWMVTEQYGNGEEMDYSNTPDDQFRYQQRGYGKYADMARLWGWNSIINFYHTEHLEFMAGATNTGEGLHKVDSRTLRLGMAAGVDLRPLIDFWGIDSVDSVALKQKTVENGLKPSKKLKELFEHYATLIPMNEGEFNAHFDAVWPGKRRNPGDCADVRYGCGWYNVRMDVWDLAEAQKAKERLLAFIEDEYGGVVDWADEDDVQLPGGVGGEGGDEEVEEGDGLEEEGGSPMTGAPTVAPVEPESGLLEEVESWVENNLIIVVGAGAGIVLLGIGFLLYSCMGEKVKAKGKGMGKGGKNMGRSGMKQMELL</sequence>
<dbReference type="PANTHER" id="PTHR15730">
    <property type="entry name" value="EXPERIMENTAL AUTOIMMUNE PROSTATITIS ANTIGEN 2-RELATED"/>
    <property type="match status" value="1"/>
</dbReference>
<feature type="compositionally biased region" description="Low complexity" evidence="1">
    <location>
        <begin position="944"/>
        <end position="955"/>
    </location>
</feature>
<evidence type="ECO:0000256" key="1">
    <source>
        <dbReference type="SAM" id="MobiDB-lite"/>
    </source>
</evidence>
<feature type="domain" description="Peptidase M60" evidence="4">
    <location>
        <begin position="354"/>
        <end position="683"/>
    </location>
</feature>
<feature type="region of interest" description="Disordered" evidence="1">
    <location>
        <begin position="936"/>
        <end position="955"/>
    </location>
</feature>
<gene>
    <name evidence="5" type="ORF">TrLO_g7296</name>
</gene>
<dbReference type="Pfam" id="PF13402">
    <property type="entry name" value="Peptidase_M60"/>
    <property type="match status" value="1"/>
</dbReference>
<proteinExistence type="predicted"/>
<dbReference type="AlphaFoldDB" id="A0A9W7ECL3"/>
<dbReference type="PANTHER" id="PTHR15730:SF5">
    <property type="entry name" value="SI:CH211-210B2.2-RELATED"/>
    <property type="match status" value="1"/>
</dbReference>
<feature type="transmembrane region" description="Helical" evidence="2">
    <location>
        <begin position="903"/>
        <end position="923"/>
    </location>
</feature>
<evidence type="ECO:0000256" key="3">
    <source>
        <dbReference type="SAM" id="SignalP"/>
    </source>
</evidence>
<dbReference type="InterPro" id="IPR051244">
    <property type="entry name" value="TCAF"/>
</dbReference>
<evidence type="ECO:0000259" key="4">
    <source>
        <dbReference type="PROSITE" id="PS51723"/>
    </source>
</evidence>
<feature type="region of interest" description="Disordered" evidence="1">
    <location>
        <begin position="850"/>
        <end position="881"/>
    </location>
</feature>
<evidence type="ECO:0000313" key="5">
    <source>
        <dbReference type="EMBL" id="GMH73952.1"/>
    </source>
</evidence>
<keyword evidence="2" id="KW-0472">Membrane</keyword>